<protein>
    <submittedName>
        <fullName evidence="2">ANK_REP_REGION domain-containing protein</fullName>
    </submittedName>
</protein>
<proteinExistence type="predicted"/>
<dbReference type="Proteomes" id="UP001054945">
    <property type="component" value="Unassembled WGS sequence"/>
</dbReference>
<comment type="caution">
    <text evidence="2">The sequence shown here is derived from an EMBL/GenBank/DDBJ whole genome shotgun (WGS) entry which is preliminary data.</text>
</comment>
<accession>A0AAV4UXA7</accession>
<sequence length="503" mass="59955">MEKQLNYNVMPCLKHMALRTITASLWNQKDIKHLAALFCFQPIFNNDEHQQWQTIVEEKVKQNIHKLVMPESLISELIKLVKPIGLEILKWIMSHEKFLGDSCILNRLFWTSLGTVNYKKTAEFLIRDDQLDVVKRYKIACVYCLYNDIPALWEKLSEKDRMNFCCKHNPSRLVQHELVLLWTSIIKGEANKFNRRIKRWKECTLNQYAFKYAALSGNKIATEYFFQKLTLKEREECLVETTECVAIARCDTYSSCSFDFPKESYCDVIAYLLSQCNEVEQIQVFQKYPYRVLKCFMSWPWQDLFIQIVGHIWTFLPKFDYNTLLWILTENLNMFGYNCHKIIREFWLQSPISYKNFVINRQCRIGGFLSDLFNAEDKENIKLLLRNVTTVDKERMITCYSGVHICHNLIMKNKWDLLKLFIQESMLSEAGVTKLKVEFQKCLPMFYTERQIKWRKQKWNKFYQLLDDSNIDLNGKGNVKSEEYNLSPDDILPNDHQKKKFKK</sequence>
<evidence type="ECO:0000313" key="3">
    <source>
        <dbReference type="Proteomes" id="UP001054945"/>
    </source>
</evidence>
<organism evidence="2 3">
    <name type="scientific">Caerostris extrusa</name>
    <name type="common">Bark spider</name>
    <name type="synonym">Caerostris bankana</name>
    <dbReference type="NCBI Taxonomy" id="172846"/>
    <lineage>
        <taxon>Eukaryota</taxon>
        <taxon>Metazoa</taxon>
        <taxon>Ecdysozoa</taxon>
        <taxon>Arthropoda</taxon>
        <taxon>Chelicerata</taxon>
        <taxon>Arachnida</taxon>
        <taxon>Araneae</taxon>
        <taxon>Araneomorphae</taxon>
        <taxon>Entelegynae</taxon>
        <taxon>Araneoidea</taxon>
        <taxon>Araneidae</taxon>
        <taxon>Caerostris</taxon>
    </lineage>
</organism>
<reference evidence="2 3" key="1">
    <citation type="submission" date="2021-06" db="EMBL/GenBank/DDBJ databases">
        <title>Caerostris extrusa draft genome.</title>
        <authorList>
            <person name="Kono N."/>
            <person name="Arakawa K."/>
        </authorList>
    </citation>
    <scope>NUCLEOTIDE SEQUENCE [LARGE SCALE GENOMIC DNA]</scope>
</reference>
<gene>
    <name evidence="2" type="ORF">CEXT_497991</name>
</gene>
<evidence type="ECO:0000313" key="2">
    <source>
        <dbReference type="EMBL" id="GIY62531.1"/>
    </source>
</evidence>
<keyword evidence="3" id="KW-1185">Reference proteome</keyword>
<feature type="region of interest" description="Disordered" evidence="1">
    <location>
        <begin position="484"/>
        <end position="503"/>
    </location>
</feature>
<name>A0AAV4UXA7_CAEEX</name>
<dbReference type="AlphaFoldDB" id="A0AAV4UXA7"/>
<dbReference type="EMBL" id="BPLR01013631">
    <property type="protein sequence ID" value="GIY62531.1"/>
    <property type="molecule type" value="Genomic_DNA"/>
</dbReference>
<evidence type="ECO:0000256" key="1">
    <source>
        <dbReference type="SAM" id="MobiDB-lite"/>
    </source>
</evidence>